<accession>A0A9P0YQZ2</accession>
<feature type="compositionally biased region" description="Low complexity" evidence="1">
    <location>
        <begin position="8"/>
        <end position="49"/>
    </location>
</feature>
<name>A0A9P0YQZ2_CUSEU</name>
<feature type="region of interest" description="Disordered" evidence="1">
    <location>
        <begin position="1"/>
        <end position="49"/>
    </location>
</feature>
<feature type="region of interest" description="Disordered" evidence="1">
    <location>
        <begin position="83"/>
        <end position="102"/>
    </location>
</feature>
<proteinExistence type="predicted"/>
<evidence type="ECO:0000259" key="3">
    <source>
        <dbReference type="Pfam" id="PF04195"/>
    </source>
</evidence>
<reference evidence="4" key="1">
    <citation type="submission" date="2022-07" db="EMBL/GenBank/DDBJ databases">
        <authorList>
            <person name="Macas J."/>
            <person name="Novak P."/>
            <person name="Neumann P."/>
        </authorList>
    </citation>
    <scope>NUCLEOTIDE SEQUENCE</scope>
</reference>
<gene>
    <name evidence="4" type="ORF">CEURO_LOCUS4735</name>
</gene>
<evidence type="ECO:0000313" key="4">
    <source>
        <dbReference type="EMBL" id="CAH9073256.1"/>
    </source>
</evidence>
<keyword evidence="2" id="KW-0472">Membrane</keyword>
<feature type="domain" description="Transposase (putative) gypsy type" evidence="3">
    <location>
        <begin position="170"/>
        <end position="235"/>
    </location>
</feature>
<evidence type="ECO:0000256" key="2">
    <source>
        <dbReference type="SAM" id="Phobius"/>
    </source>
</evidence>
<dbReference type="EMBL" id="CAMAPE010000008">
    <property type="protein sequence ID" value="CAH9073256.1"/>
    <property type="molecule type" value="Genomic_DNA"/>
</dbReference>
<dbReference type="Proteomes" id="UP001152484">
    <property type="component" value="Unassembled WGS sequence"/>
</dbReference>
<evidence type="ECO:0000313" key="5">
    <source>
        <dbReference type="Proteomes" id="UP001152484"/>
    </source>
</evidence>
<evidence type="ECO:0000256" key="1">
    <source>
        <dbReference type="SAM" id="MobiDB-lite"/>
    </source>
</evidence>
<keyword evidence="5" id="KW-1185">Reference proteome</keyword>
<sequence>MACSMEISSSSETSSGSSTGSSAGSSSASELRSRSSAEASGSGRSSASSMAVPDVVIDVAIPVAGEQVDMAVDPENTVAMAAQPAAAAGHPADHDSGEEAEEGDDLRIYKRGIHMDDHRHIVLIPNVAVIEQVFSKRALRELQVILPPPAYYSLRSADDLFMRRPGMVMVHLDSLKTGLRFPLHPFYLDFFEFYSVVPAQFMPNSYRQISAFFVLCKSLGLAFSLELFHYFFQVTPKMLMGS</sequence>
<feature type="transmembrane region" description="Helical" evidence="2">
    <location>
        <begin position="211"/>
        <end position="232"/>
    </location>
</feature>
<comment type="caution">
    <text evidence="4">The sequence shown here is derived from an EMBL/GenBank/DDBJ whole genome shotgun (WGS) entry which is preliminary data.</text>
</comment>
<dbReference type="InterPro" id="IPR007321">
    <property type="entry name" value="Transposase_28"/>
</dbReference>
<protein>
    <recommendedName>
        <fullName evidence="3">Transposase (putative) gypsy type domain-containing protein</fullName>
    </recommendedName>
</protein>
<dbReference type="OrthoDB" id="1750920at2759"/>
<keyword evidence="2" id="KW-0812">Transmembrane</keyword>
<dbReference type="AlphaFoldDB" id="A0A9P0YQZ2"/>
<keyword evidence="2" id="KW-1133">Transmembrane helix</keyword>
<dbReference type="Pfam" id="PF04195">
    <property type="entry name" value="Transposase_28"/>
    <property type="match status" value="1"/>
</dbReference>
<organism evidence="4 5">
    <name type="scientific">Cuscuta europaea</name>
    <name type="common">European dodder</name>
    <dbReference type="NCBI Taxonomy" id="41803"/>
    <lineage>
        <taxon>Eukaryota</taxon>
        <taxon>Viridiplantae</taxon>
        <taxon>Streptophyta</taxon>
        <taxon>Embryophyta</taxon>
        <taxon>Tracheophyta</taxon>
        <taxon>Spermatophyta</taxon>
        <taxon>Magnoliopsida</taxon>
        <taxon>eudicotyledons</taxon>
        <taxon>Gunneridae</taxon>
        <taxon>Pentapetalae</taxon>
        <taxon>asterids</taxon>
        <taxon>lamiids</taxon>
        <taxon>Solanales</taxon>
        <taxon>Convolvulaceae</taxon>
        <taxon>Cuscuteae</taxon>
        <taxon>Cuscuta</taxon>
        <taxon>Cuscuta subgen. Cuscuta</taxon>
    </lineage>
</organism>